<organism evidence="1 2">
    <name type="scientific">Funneliformis caledonium</name>
    <dbReference type="NCBI Taxonomy" id="1117310"/>
    <lineage>
        <taxon>Eukaryota</taxon>
        <taxon>Fungi</taxon>
        <taxon>Fungi incertae sedis</taxon>
        <taxon>Mucoromycota</taxon>
        <taxon>Glomeromycotina</taxon>
        <taxon>Glomeromycetes</taxon>
        <taxon>Glomerales</taxon>
        <taxon>Glomeraceae</taxon>
        <taxon>Funneliformis</taxon>
    </lineage>
</organism>
<accession>A0A9N9ITH2</accession>
<feature type="non-terminal residue" evidence="1">
    <location>
        <position position="64"/>
    </location>
</feature>
<dbReference type="OrthoDB" id="2433344at2759"/>
<evidence type="ECO:0000313" key="1">
    <source>
        <dbReference type="EMBL" id="CAG8749089.1"/>
    </source>
</evidence>
<feature type="non-terminal residue" evidence="1">
    <location>
        <position position="1"/>
    </location>
</feature>
<dbReference type="AlphaFoldDB" id="A0A9N9ITH2"/>
<evidence type="ECO:0000313" key="2">
    <source>
        <dbReference type="Proteomes" id="UP000789570"/>
    </source>
</evidence>
<protein>
    <submittedName>
        <fullName evidence="1">11516_t:CDS:1</fullName>
    </submittedName>
</protein>
<dbReference type="EMBL" id="CAJVPQ010017680">
    <property type="protein sequence ID" value="CAG8749089.1"/>
    <property type="molecule type" value="Genomic_DNA"/>
</dbReference>
<comment type="caution">
    <text evidence="1">The sequence shown here is derived from an EMBL/GenBank/DDBJ whole genome shotgun (WGS) entry which is preliminary data.</text>
</comment>
<name>A0A9N9ITH2_9GLOM</name>
<dbReference type="Proteomes" id="UP000789570">
    <property type="component" value="Unassembled WGS sequence"/>
</dbReference>
<gene>
    <name evidence="1" type="ORF">FCALED_LOCUS16178</name>
</gene>
<proteinExistence type="predicted"/>
<keyword evidence="2" id="KW-1185">Reference proteome</keyword>
<reference evidence="1" key="1">
    <citation type="submission" date="2021-06" db="EMBL/GenBank/DDBJ databases">
        <authorList>
            <person name="Kallberg Y."/>
            <person name="Tangrot J."/>
            <person name="Rosling A."/>
        </authorList>
    </citation>
    <scope>NUCLEOTIDE SEQUENCE</scope>
    <source>
        <strain evidence="1">UK204</strain>
    </source>
</reference>
<sequence length="64" mass="7374">MSNLIEPDILSIAFKKFAIALVNNLRLRFLDTGIYNTMKIFDFSQIPTKSNEIAIYGEHEIKIL</sequence>